<gene>
    <name evidence="1" type="ORF">ACFPMF_15325</name>
</gene>
<reference evidence="2" key="1">
    <citation type="journal article" date="2019" name="Int. J. Syst. Evol. Microbiol.">
        <title>The Global Catalogue of Microorganisms (GCM) 10K type strain sequencing project: providing services to taxonomists for standard genome sequencing and annotation.</title>
        <authorList>
            <consortium name="The Broad Institute Genomics Platform"/>
            <consortium name="The Broad Institute Genome Sequencing Center for Infectious Disease"/>
            <person name="Wu L."/>
            <person name="Ma J."/>
        </authorList>
    </citation>
    <scope>NUCLEOTIDE SEQUENCE [LARGE SCALE GENOMIC DNA]</scope>
    <source>
        <strain evidence="2">CCUG 55250</strain>
    </source>
</reference>
<proteinExistence type="predicted"/>
<protein>
    <submittedName>
        <fullName evidence="1">Uncharacterized protein</fullName>
    </submittedName>
</protein>
<dbReference type="Proteomes" id="UP001596106">
    <property type="component" value="Unassembled WGS sequence"/>
</dbReference>
<accession>A0ABW0IDB0</accession>
<sequence length="243" mass="26794">MEKPSTKPKKRMFISEVWAVAIVTTLLGAALGFGAGLLQKRIDKPDGDIIITRDSNYQQNSIKNSEITNRQLGQIVGILESKSTIVTTENEELEKLIEDLKKIRNNSGSDTSKVDSIISNVIARFKTVINASSIIAVETERFKGTAKFYDEVLNLPVDLKRITLPRGGNESLTRPIDGEYFVGVQDEFISGKATGVYAVFNGRKNNMLLGDTVMLYPPSGGSIKVTLEKIGTESYVFAVNHYK</sequence>
<evidence type="ECO:0000313" key="1">
    <source>
        <dbReference type="EMBL" id="MFC5410693.1"/>
    </source>
</evidence>
<keyword evidence="2" id="KW-1185">Reference proteome</keyword>
<evidence type="ECO:0000313" key="2">
    <source>
        <dbReference type="Proteomes" id="UP001596106"/>
    </source>
</evidence>
<dbReference type="RefSeq" id="WP_379846602.1">
    <property type="nucleotide sequence ID" value="NZ_JBHSMA010000004.1"/>
</dbReference>
<name>A0ABW0IDB0_9BACT</name>
<comment type="caution">
    <text evidence="1">The sequence shown here is derived from an EMBL/GenBank/DDBJ whole genome shotgun (WGS) entry which is preliminary data.</text>
</comment>
<dbReference type="EMBL" id="JBHSMA010000004">
    <property type="protein sequence ID" value="MFC5410693.1"/>
    <property type="molecule type" value="Genomic_DNA"/>
</dbReference>
<organism evidence="1 2">
    <name type="scientific">Larkinella bovis</name>
    <dbReference type="NCBI Taxonomy" id="683041"/>
    <lineage>
        <taxon>Bacteria</taxon>
        <taxon>Pseudomonadati</taxon>
        <taxon>Bacteroidota</taxon>
        <taxon>Cytophagia</taxon>
        <taxon>Cytophagales</taxon>
        <taxon>Spirosomataceae</taxon>
        <taxon>Larkinella</taxon>
    </lineage>
</organism>